<dbReference type="GO" id="GO:0008173">
    <property type="term" value="F:RNA methyltransferase activity"/>
    <property type="evidence" value="ECO:0007669"/>
    <property type="project" value="InterPro"/>
</dbReference>
<dbReference type="Gene3D" id="3.40.50.150">
    <property type="entry name" value="Vaccinia Virus protein VP39"/>
    <property type="match status" value="1"/>
</dbReference>
<dbReference type="GeneID" id="103174588"/>
<feature type="domain" description="SAM-dependent MTase RsmB/NOP-type" evidence="8">
    <location>
        <begin position="82"/>
        <end position="372"/>
    </location>
</feature>
<dbReference type="OMA" id="YFHCNEY"/>
<keyword evidence="2 7" id="KW-0489">Methyltransferase</keyword>
<feature type="binding site" evidence="7">
    <location>
        <position position="250"/>
    </location>
    <ligand>
        <name>S-adenosyl-L-methionine</name>
        <dbReference type="ChEBI" id="CHEBI:59789"/>
    </ligand>
</feature>
<feature type="binding site" evidence="7">
    <location>
        <position position="232"/>
    </location>
    <ligand>
        <name>S-adenosyl-L-methionine</name>
        <dbReference type="ChEBI" id="CHEBI:59789"/>
    </ligand>
</feature>
<reference evidence="9" key="5">
    <citation type="submission" date="2025-09" db="UniProtKB">
        <authorList>
            <consortium name="Ensembl"/>
        </authorList>
    </citation>
    <scope>IDENTIFICATION</scope>
</reference>
<dbReference type="Gene3D" id="6.20.240.40">
    <property type="match status" value="1"/>
</dbReference>
<dbReference type="PANTHER" id="PTHR22808">
    <property type="entry name" value="NCL1 YEAST -RELATED NOL1/NOP2/FMU SUN DOMAIN-CONTAINING"/>
    <property type="match status" value="1"/>
</dbReference>
<dbReference type="PROSITE" id="PS51686">
    <property type="entry name" value="SAM_MT_RSMB_NOP"/>
    <property type="match status" value="1"/>
</dbReference>
<keyword evidence="5 7" id="KW-0694">RNA-binding</keyword>
<dbReference type="Ensembl" id="ENSCMIT00000004672.1">
    <property type="protein sequence ID" value="ENSCMIP00000004505.1"/>
    <property type="gene ID" value="ENSCMIG00000002687.1"/>
</dbReference>
<dbReference type="SUPFAM" id="SSF53335">
    <property type="entry name" value="S-adenosyl-L-methionine-dependent methyltransferases"/>
    <property type="match status" value="1"/>
</dbReference>
<dbReference type="InterPro" id="IPR049560">
    <property type="entry name" value="MeTrfase_RsmB-F_NOP2_cat"/>
</dbReference>
<feature type="binding site" evidence="7">
    <location>
        <position position="200"/>
    </location>
    <ligand>
        <name>S-adenosyl-L-methionine</name>
        <dbReference type="ChEBI" id="CHEBI:59789"/>
    </ligand>
</feature>
<evidence type="ECO:0000313" key="9">
    <source>
        <dbReference type="Ensembl" id="ENSCMIP00000004505.1"/>
    </source>
</evidence>
<dbReference type="CTD" id="63899"/>
<evidence type="ECO:0000256" key="2">
    <source>
        <dbReference type="ARBA" id="ARBA00022603"/>
    </source>
</evidence>
<feature type="active site" description="Nucleophile" evidence="7">
    <location>
        <position position="304"/>
    </location>
</feature>
<feature type="binding site" evidence="7">
    <location>
        <begin position="177"/>
        <end position="183"/>
    </location>
    <ligand>
        <name>S-adenosyl-L-methionine</name>
        <dbReference type="ChEBI" id="CHEBI:59789"/>
    </ligand>
</feature>
<evidence type="ECO:0000256" key="3">
    <source>
        <dbReference type="ARBA" id="ARBA00022679"/>
    </source>
</evidence>
<evidence type="ECO:0000256" key="7">
    <source>
        <dbReference type="PROSITE-ProRule" id="PRU01023"/>
    </source>
</evidence>
<reference evidence="10" key="2">
    <citation type="journal article" date="2007" name="PLoS Biol.">
        <title>Survey sequencing and comparative analysis of the elephant shark (Callorhinchus milii) genome.</title>
        <authorList>
            <person name="Venkatesh B."/>
            <person name="Kirkness E.F."/>
            <person name="Loh Y.H."/>
            <person name="Halpern A.L."/>
            <person name="Lee A.P."/>
            <person name="Johnson J."/>
            <person name="Dandona N."/>
            <person name="Viswanathan L.D."/>
            <person name="Tay A."/>
            <person name="Venter J.C."/>
            <person name="Strausberg R.L."/>
            <person name="Brenner S."/>
        </authorList>
    </citation>
    <scope>NUCLEOTIDE SEQUENCE [LARGE SCALE GENOMIC DNA]</scope>
</reference>
<dbReference type="Proteomes" id="UP000314986">
    <property type="component" value="Unassembled WGS sequence"/>
</dbReference>
<keyword evidence="3 7" id="KW-0808">Transferase</keyword>
<dbReference type="InterPro" id="IPR029063">
    <property type="entry name" value="SAM-dependent_MTases_sf"/>
</dbReference>
<evidence type="ECO:0000256" key="1">
    <source>
        <dbReference type="ARBA" id="ARBA00004173"/>
    </source>
</evidence>
<dbReference type="InterPro" id="IPR023267">
    <property type="entry name" value="RCMT"/>
</dbReference>
<dbReference type="Pfam" id="PF01189">
    <property type="entry name" value="Methyltr_RsmB-F"/>
    <property type="match status" value="1"/>
</dbReference>
<comment type="similarity">
    <text evidence="7">Belongs to the class I-like SAM-binding methyltransferase superfamily. RsmB/NOP family.</text>
</comment>
<keyword evidence="6" id="KW-0496">Mitochondrion</keyword>
<dbReference type="OrthoDB" id="8020218at2759"/>
<dbReference type="AlphaFoldDB" id="A0A4W3GNG1"/>
<dbReference type="FunFam" id="3.40.50.150:FF:000055">
    <property type="entry name" value="5-methylcytosine rRNA methyltransferase NSUN4"/>
    <property type="match status" value="1"/>
</dbReference>
<sequence>MATLRVPCVLSRRLAVAADVQLGLTGRGLCAEPRIQPGPRPSQQSQIKQNRQKQICLPALKHFDEKYHQELGELWDKAREVLLNPSSWQYAVLLNRFCPSELLEKHLQSQKYYNFLQIALPFLQHSLRCYISRTQCRYPKQRHQNERLKQYYLLNAASLLPVLALGIQDGECVLDMCAAPGGKSVAILQCSTPGHLLCNEPDNLRYKWLQQTLDSFVPEDVKRSIISVTQRDGRYFGSHLPEMYDKVLVDAPCSNDRSWLFSSDLFQTCTRIAHRPKLPTLQRQLLRSGVNALRPGGSLVYSTCTLSHAENDDVVSSLLNSCDNIQAVDLTELSCALSHDFTFAKGIQHGLLIVPERSKTWGPLYVSKLCKLH</sequence>
<evidence type="ECO:0000313" key="10">
    <source>
        <dbReference type="Proteomes" id="UP000314986"/>
    </source>
</evidence>
<dbReference type="GeneTree" id="ENSGT00940000153665"/>
<dbReference type="GO" id="GO:0005762">
    <property type="term" value="C:mitochondrial large ribosomal subunit"/>
    <property type="evidence" value="ECO:0007669"/>
    <property type="project" value="TreeGrafter"/>
</dbReference>
<reference evidence="9" key="4">
    <citation type="submission" date="2025-08" db="UniProtKB">
        <authorList>
            <consortium name="Ensembl"/>
        </authorList>
    </citation>
    <scope>IDENTIFICATION</scope>
</reference>
<protein>
    <submittedName>
        <fullName evidence="9">NOP2/Sun RNA methyltransferase 3</fullName>
    </submittedName>
</protein>
<dbReference type="KEGG" id="cmk:103174588"/>
<evidence type="ECO:0000256" key="5">
    <source>
        <dbReference type="ARBA" id="ARBA00022884"/>
    </source>
</evidence>
<dbReference type="STRING" id="7868.ENSCMIP00000004505"/>
<evidence type="ECO:0000256" key="4">
    <source>
        <dbReference type="ARBA" id="ARBA00022691"/>
    </source>
</evidence>
<name>A0A4W3GNG1_CALMI</name>
<dbReference type="GO" id="GO:0031167">
    <property type="term" value="P:rRNA methylation"/>
    <property type="evidence" value="ECO:0007669"/>
    <property type="project" value="TreeGrafter"/>
</dbReference>
<reference evidence="10" key="3">
    <citation type="journal article" date="2014" name="Nature">
        <title>Elephant shark genome provides unique insights into gnathostome evolution.</title>
        <authorList>
            <consortium name="International Elephant Shark Genome Sequencing Consortium"/>
            <person name="Venkatesh B."/>
            <person name="Lee A.P."/>
            <person name="Ravi V."/>
            <person name="Maurya A.K."/>
            <person name="Lian M.M."/>
            <person name="Swann J.B."/>
            <person name="Ohta Y."/>
            <person name="Flajnik M.F."/>
            <person name="Sutoh Y."/>
            <person name="Kasahara M."/>
            <person name="Hoon S."/>
            <person name="Gangu V."/>
            <person name="Roy S.W."/>
            <person name="Irimia M."/>
            <person name="Korzh V."/>
            <person name="Kondrychyn I."/>
            <person name="Lim Z.W."/>
            <person name="Tay B.H."/>
            <person name="Tohari S."/>
            <person name="Kong K.W."/>
            <person name="Ho S."/>
            <person name="Lorente-Galdos B."/>
            <person name="Quilez J."/>
            <person name="Marques-Bonet T."/>
            <person name="Raney B.J."/>
            <person name="Ingham P.W."/>
            <person name="Tay A."/>
            <person name="Hillier L.W."/>
            <person name="Minx P."/>
            <person name="Boehm T."/>
            <person name="Wilson R.K."/>
            <person name="Brenner S."/>
            <person name="Warren W.C."/>
        </authorList>
    </citation>
    <scope>NUCLEOTIDE SEQUENCE [LARGE SCALE GENOMIC DNA]</scope>
</reference>
<dbReference type="GO" id="GO:0003723">
    <property type="term" value="F:RNA binding"/>
    <property type="evidence" value="ECO:0007669"/>
    <property type="project" value="UniProtKB-UniRule"/>
</dbReference>
<dbReference type="InterPro" id="IPR001678">
    <property type="entry name" value="MeTrfase_RsmB-F_NOP2_dom"/>
</dbReference>
<reference evidence="10" key="1">
    <citation type="journal article" date="2006" name="Science">
        <title>Ancient noncoding elements conserved in the human genome.</title>
        <authorList>
            <person name="Venkatesh B."/>
            <person name="Kirkness E.F."/>
            <person name="Loh Y.H."/>
            <person name="Halpern A.L."/>
            <person name="Lee A.P."/>
            <person name="Johnson J."/>
            <person name="Dandona N."/>
            <person name="Viswanathan L.D."/>
            <person name="Tay A."/>
            <person name="Venter J.C."/>
            <person name="Strausberg R.L."/>
            <person name="Brenner S."/>
        </authorList>
    </citation>
    <scope>NUCLEOTIDE SEQUENCE [LARGE SCALE GENOMIC DNA]</scope>
</reference>
<dbReference type="InParanoid" id="A0A4W3GNG1"/>
<evidence type="ECO:0000256" key="6">
    <source>
        <dbReference type="ARBA" id="ARBA00023128"/>
    </source>
</evidence>
<organism evidence="9 10">
    <name type="scientific">Callorhinchus milii</name>
    <name type="common">Ghost shark</name>
    <dbReference type="NCBI Taxonomy" id="7868"/>
    <lineage>
        <taxon>Eukaryota</taxon>
        <taxon>Metazoa</taxon>
        <taxon>Chordata</taxon>
        <taxon>Craniata</taxon>
        <taxon>Vertebrata</taxon>
        <taxon>Chondrichthyes</taxon>
        <taxon>Holocephali</taxon>
        <taxon>Chimaeriformes</taxon>
        <taxon>Callorhinchidae</taxon>
        <taxon>Callorhinchus</taxon>
    </lineage>
</organism>
<keyword evidence="10" id="KW-1185">Reference proteome</keyword>
<evidence type="ECO:0000259" key="8">
    <source>
        <dbReference type="PROSITE" id="PS51686"/>
    </source>
</evidence>
<comment type="subcellular location">
    <subcellularLocation>
        <location evidence="1">Mitochondrion</location>
    </subcellularLocation>
</comment>
<dbReference type="PRINTS" id="PR02008">
    <property type="entry name" value="RCMTFAMILY"/>
</dbReference>
<dbReference type="PANTHER" id="PTHR22808:SF8">
    <property type="entry name" value="TRNA (CYTOSINE(34)-C(5))-METHYLTRANSFERASE, MITOCHONDRIAL"/>
    <property type="match status" value="1"/>
</dbReference>
<proteinExistence type="inferred from homology"/>
<gene>
    <name evidence="9" type="primary">nsun3</name>
</gene>
<accession>A0A4W3GNG1</accession>
<keyword evidence="4 7" id="KW-0949">S-adenosyl-L-methionine</keyword>